<dbReference type="Proteomes" id="UP001501116">
    <property type="component" value="Unassembled WGS sequence"/>
</dbReference>
<dbReference type="SUPFAM" id="SSF56300">
    <property type="entry name" value="Metallo-dependent phosphatases"/>
    <property type="match status" value="1"/>
</dbReference>
<evidence type="ECO:0000313" key="5">
    <source>
        <dbReference type="EMBL" id="GAA1993638.1"/>
    </source>
</evidence>
<dbReference type="Gene3D" id="2.60.40.10">
    <property type="entry name" value="Immunoglobulins"/>
    <property type="match status" value="1"/>
</dbReference>
<dbReference type="Gene3D" id="3.60.21.10">
    <property type="match status" value="1"/>
</dbReference>
<organism evidence="5 6">
    <name type="scientific">Amycolatopsis minnesotensis</name>
    <dbReference type="NCBI Taxonomy" id="337894"/>
    <lineage>
        <taxon>Bacteria</taxon>
        <taxon>Bacillati</taxon>
        <taxon>Actinomycetota</taxon>
        <taxon>Actinomycetes</taxon>
        <taxon>Pseudonocardiales</taxon>
        <taxon>Pseudonocardiaceae</taxon>
        <taxon>Amycolatopsis</taxon>
    </lineage>
</organism>
<accession>A0ABP5E8X9</accession>
<evidence type="ECO:0000256" key="2">
    <source>
        <dbReference type="SAM" id="SignalP"/>
    </source>
</evidence>
<dbReference type="PANTHER" id="PTHR34512">
    <property type="entry name" value="CELL SURFACE PROTEIN"/>
    <property type="match status" value="1"/>
</dbReference>
<dbReference type="InterPro" id="IPR002372">
    <property type="entry name" value="PQQ_rpt_dom"/>
</dbReference>
<feature type="signal peptide" evidence="2">
    <location>
        <begin position="1"/>
        <end position="22"/>
    </location>
</feature>
<feature type="domain" description="Pyrrolo-quinoline quinone repeat" evidence="3">
    <location>
        <begin position="865"/>
        <end position="934"/>
    </location>
</feature>
<dbReference type="InterPro" id="IPR015943">
    <property type="entry name" value="WD40/YVTN_repeat-like_dom_sf"/>
</dbReference>
<name>A0ABP5E8X9_9PSEU</name>
<feature type="domain" description="Pyrrolo-quinoline quinone repeat" evidence="3">
    <location>
        <begin position="551"/>
        <end position="692"/>
    </location>
</feature>
<keyword evidence="2" id="KW-0732">Signal</keyword>
<evidence type="ECO:0000259" key="4">
    <source>
        <dbReference type="Pfam" id="PF16371"/>
    </source>
</evidence>
<evidence type="ECO:0000259" key="3">
    <source>
        <dbReference type="Pfam" id="PF13360"/>
    </source>
</evidence>
<protein>
    <recommendedName>
        <fullName evidence="7">Outer membrane protein assembly factor BamB</fullName>
    </recommendedName>
</protein>
<dbReference type="Pfam" id="PF13360">
    <property type="entry name" value="PQQ_2"/>
    <property type="match status" value="2"/>
</dbReference>
<dbReference type="EMBL" id="BAAANN010000073">
    <property type="protein sequence ID" value="GAA1993638.1"/>
    <property type="molecule type" value="Genomic_DNA"/>
</dbReference>
<dbReference type="InterPro" id="IPR032285">
    <property type="entry name" value="Metallophos_N"/>
</dbReference>
<dbReference type="InterPro" id="IPR011047">
    <property type="entry name" value="Quinoprotein_ADH-like_sf"/>
</dbReference>
<feature type="chain" id="PRO_5045277165" description="Outer membrane protein assembly factor BamB" evidence="2">
    <location>
        <begin position="23"/>
        <end position="942"/>
    </location>
</feature>
<dbReference type="Gene3D" id="2.40.10.480">
    <property type="match status" value="2"/>
</dbReference>
<dbReference type="SUPFAM" id="SSF50998">
    <property type="entry name" value="Quinoprotein alcohol dehydrogenase-like"/>
    <property type="match status" value="1"/>
</dbReference>
<evidence type="ECO:0000313" key="6">
    <source>
        <dbReference type="Proteomes" id="UP001501116"/>
    </source>
</evidence>
<evidence type="ECO:0008006" key="7">
    <source>
        <dbReference type="Google" id="ProtNLM"/>
    </source>
</evidence>
<comment type="caution">
    <text evidence="5">The sequence shown here is derived from an EMBL/GenBank/DDBJ whole genome shotgun (WGS) entry which is preliminary data.</text>
</comment>
<dbReference type="PANTHER" id="PTHR34512:SF30">
    <property type="entry name" value="OUTER MEMBRANE PROTEIN ASSEMBLY FACTOR BAMB"/>
    <property type="match status" value="1"/>
</dbReference>
<dbReference type="InterPro" id="IPR018391">
    <property type="entry name" value="PQQ_b-propeller_rpt"/>
</dbReference>
<dbReference type="Gene3D" id="2.130.10.10">
    <property type="entry name" value="YVTN repeat-like/Quinoprotein amine dehydrogenase"/>
    <property type="match status" value="1"/>
</dbReference>
<dbReference type="InterPro" id="IPR013783">
    <property type="entry name" value="Ig-like_fold"/>
</dbReference>
<proteinExistence type="predicted"/>
<dbReference type="InterPro" id="IPR029052">
    <property type="entry name" value="Metallo-depent_PP-like"/>
</dbReference>
<gene>
    <name evidence="5" type="ORF">GCM10009754_86190</name>
</gene>
<feature type="region of interest" description="Disordered" evidence="1">
    <location>
        <begin position="521"/>
        <end position="543"/>
    </location>
</feature>
<dbReference type="RefSeq" id="WP_344431953.1">
    <property type="nucleotide sequence ID" value="NZ_BAAANN010000073.1"/>
</dbReference>
<dbReference type="Pfam" id="PF16371">
    <property type="entry name" value="MetallophosN"/>
    <property type="match status" value="1"/>
</dbReference>
<evidence type="ECO:0000256" key="1">
    <source>
        <dbReference type="SAM" id="MobiDB-lite"/>
    </source>
</evidence>
<dbReference type="SMART" id="SM00564">
    <property type="entry name" value="PQQ"/>
    <property type="match status" value="4"/>
</dbReference>
<sequence length="942" mass="100102">MRRILPLLAVTALLLGVPLPVAESAGSALPVVGTVFADTNGNGTRDDGEPGIAGVSVTDGAVWATTGPDGGYAITIDSSRRETDLVYAVSPDGYTPALREDYVPRFFKEVRGPESGVDFAMVPDRHAADPLETWQMLSDTETSNRSDPEVPSTLAKWTGQVTALAKDPAATVSIATGDLTVTDYTDAPRRQGSYDILRKGLTDGRLGHPFYPVMGNHDAGGPTGASGYSAAMETYRRNMGPEWYSFDRNGRHLVVLEDNYDTTGLAPQLTWLREDLRRNASGKQVFVFAHRSLFTKWGPGASIQPIVDELAKHDVRMFAAGHDQQNEFRRGAFPRSVEINNMGLTYGIDGARPGYTVLDFAEITDDPATPADEDTGYVRGSHREFFVHDAVTLASPAKASVYGSRTPIPVDLHVQDDGRTPGTATVTVKDLAGRTVWRRDKLPFGAKTAPGGIVNCYTPPGGAPEPCPSTHDNPETARTVVDGLPIGLYRTETVAYDTTGKPWPTRKSSFQVVPKFLLRTPSGGTDWPRQGGGEQGRSASASDPGAVLDQWWTANTGEQFTLNGAAVSGTKVIVSSQAFDSPYNQILAYDLRGGRELWRTYLDGDAESFPAVHEGKVYLSTGVGRVYALDENTGAVAWETIDDEERHGGTVRRYGRAGGPVSVFGLTGRGRSVAVYQQYGRIVCRDAATGAKLPGGFDAAPGWGEFHSTAIREPGSDKAYLHSGSSQTLIAMDLASCTQLSSVDTGGDIYSHSSPAFTDPRRGAPAVVTATATGVRGHDTGAGGKVTWFAKVPGSKCEIGPPPVTSPAIRDEKAYVASVDGMIRAYDTRAADPSKPLWETAVGYPDGTSPADDPWQVAAGCRDAGAGAPAMHALATETVVYAGTWDGRLVVLDRGTGKPLAQYALGGAVASALSVSGDWVFALTTDGTVHALAARRPPWPFG</sequence>
<keyword evidence="6" id="KW-1185">Reference proteome</keyword>
<feature type="domain" description="Calcineurin-like phosphoesterase N-terminal" evidence="4">
    <location>
        <begin position="47"/>
        <end position="119"/>
    </location>
</feature>
<dbReference type="SUPFAM" id="SSF117074">
    <property type="entry name" value="Hypothetical protein PA1324"/>
    <property type="match status" value="1"/>
</dbReference>
<reference evidence="6" key="1">
    <citation type="journal article" date="2019" name="Int. J. Syst. Evol. Microbiol.">
        <title>The Global Catalogue of Microorganisms (GCM) 10K type strain sequencing project: providing services to taxonomists for standard genome sequencing and annotation.</title>
        <authorList>
            <consortium name="The Broad Institute Genomics Platform"/>
            <consortium name="The Broad Institute Genome Sequencing Center for Infectious Disease"/>
            <person name="Wu L."/>
            <person name="Ma J."/>
        </authorList>
    </citation>
    <scope>NUCLEOTIDE SEQUENCE [LARGE SCALE GENOMIC DNA]</scope>
    <source>
        <strain evidence="6">JCM 14545</strain>
    </source>
</reference>